<gene>
    <name evidence="2" type="ORF">GCL57_00760</name>
</gene>
<dbReference type="AlphaFoldDB" id="A0A833JF64"/>
<keyword evidence="1" id="KW-0732">Signal</keyword>
<comment type="caution">
    <text evidence="2">The sequence shown here is derived from an EMBL/GenBank/DDBJ whole genome shotgun (WGS) entry which is preliminary data.</text>
</comment>
<feature type="chain" id="PRO_5033057962" evidence="1">
    <location>
        <begin position="30"/>
        <end position="152"/>
    </location>
</feature>
<protein>
    <submittedName>
        <fullName evidence="2">DUF3015 domain-containing protein</fullName>
    </submittedName>
</protein>
<dbReference type="EMBL" id="WFLN01000004">
    <property type="protein sequence ID" value="KAB8033258.1"/>
    <property type="molecule type" value="Genomic_DNA"/>
</dbReference>
<name>A0A833JF64_9BACT</name>
<dbReference type="RefSeq" id="WP_152211346.1">
    <property type="nucleotide sequence ID" value="NZ_WFLN01000004.1"/>
</dbReference>
<accession>A0A833JF64</accession>
<keyword evidence="3" id="KW-1185">Reference proteome</keyword>
<dbReference type="Pfam" id="PF11220">
    <property type="entry name" value="DUF3015"/>
    <property type="match status" value="1"/>
</dbReference>
<dbReference type="Proteomes" id="UP000442694">
    <property type="component" value="Unassembled WGS sequence"/>
</dbReference>
<evidence type="ECO:0000313" key="3">
    <source>
        <dbReference type="Proteomes" id="UP000442694"/>
    </source>
</evidence>
<sequence length="152" mass="15657">MLKTSKCDAKKSLLIAAAFTSLTASHALAASYGLAGCGLGSVIFESNNTWWKQVLAATTNGTAANQTFGITSCTSNCGSGASAQALKQKDYVSAILASLQREGAQGTGDVLNGFAQVFGCSANDFNHFGAFSQSNSKVIFNSNDPSQIISNV</sequence>
<organism evidence="2 3">
    <name type="scientific">Fluviispira multicolorata</name>
    <dbReference type="NCBI Taxonomy" id="2654512"/>
    <lineage>
        <taxon>Bacteria</taxon>
        <taxon>Pseudomonadati</taxon>
        <taxon>Bdellovibrionota</taxon>
        <taxon>Oligoflexia</taxon>
        <taxon>Silvanigrellales</taxon>
        <taxon>Silvanigrellaceae</taxon>
        <taxon>Fluviispira</taxon>
    </lineage>
</organism>
<evidence type="ECO:0000313" key="2">
    <source>
        <dbReference type="EMBL" id="KAB8033258.1"/>
    </source>
</evidence>
<dbReference type="InterPro" id="IPR021383">
    <property type="entry name" value="DUF3015"/>
</dbReference>
<feature type="signal peptide" evidence="1">
    <location>
        <begin position="1"/>
        <end position="29"/>
    </location>
</feature>
<evidence type="ECO:0000256" key="1">
    <source>
        <dbReference type="SAM" id="SignalP"/>
    </source>
</evidence>
<proteinExistence type="predicted"/>
<reference evidence="2 3" key="1">
    <citation type="submission" date="2019-10" db="EMBL/GenBank/DDBJ databases">
        <title>New genus of Silvanigrellaceae.</title>
        <authorList>
            <person name="Pitt A."/>
            <person name="Hahn M.W."/>
        </authorList>
    </citation>
    <scope>NUCLEOTIDE SEQUENCE [LARGE SCALE GENOMIC DNA]</scope>
    <source>
        <strain evidence="2 3">33A1-SZDP</strain>
    </source>
</reference>